<gene>
    <name evidence="2" type="ORF">QTP70_007965</name>
</gene>
<feature type="compositionally biased region" description="Low complexity" evidence="1">
    <location>
        <begin position="38"/>
        <end position="49"/>
    </location>
</feature>
<sequence length="108" mass="12690">MRRERARDRETERKRDRQKYFLEDLLVNNSYLYKRHLSTTSNSQTPNSTMAKTKELSKDTRNKIVDLHQAGKTESAIDKTKMQFGTLLRNGRLCPDGRLTNWGKCPIM</sequence>
<proteinExistence type="predicted"/>
<protein>
    <submittedName>
        <fullName evidence="2">Uncharacterized protein</fullName>
    </submittedName>
</protein>
<feature type="region of interest" description="Disordered" evidence="1">
    <location>
        <begin position="37"/>
        <end position="61"/>
    </location>
</feature>
<name>A0AAE0UP45_9TELE</name>
<comment type="caution">
    <text evidence="2">The sequence shown here is derived from an EMBL/GenBank/DDBJ whole genome shotgun (WGS) entry which is preliminary data.</text>
</comment>
<dbReference type="Proteomes" id="UP001274896">
    <property type="component" value="Unassembled WGS sequence"/>
</dbReference>
<evidence type="ECO:0000256" key="1">
    <source>
        <dbReference type="SAM" id="MobiDB-lite"/>
    </source>
</evidence>
<dbReference type="EMBL" id="JAUCMX010000023">
    <property type="protein sequence ID" value="KAK3512388.1"/>
    <property type="molecule type" value="Genomic_DNA"/>
</dbReference>
<dbReference type="Gene3D" id="1.10.10.10">
    <property type="entry name" value="Winged helix-like DNA-binding domain superfamily/Winged helix DNA-binding domain"/>
    <property type="match status" value="1"/>
</dbReference>
<feature type="compositionally biased region" description="Basic and acidic residues" evidence="1">
    <location>
        <begin position="52"/>
        <end position="61"/>
    </location>
</feature>
<organism evidence="2 3">
    <name type="scientific">Hemibagrus guttatus</name>
    <dbReference type="NCBI Taxonomy" id="175788"/>
    <lineage>
        <taxon>Eukaryota</taxon>
        <taxon>Metazoa</taxon>
        <taxon>Chordata</taxon>
        <taxon>Craniata</taxon>
        <taxon>Vertebrata</taxon>
        <taxon>Euteleostomi</taxon>
        <taxon>Actinopterygii</taxon>
        <taxon>Neopterygii</taxon>
        <taxon>Teleostei</taxon>
        <taxon>Ostariophysi</taxon>
        <taxon>Siluriformes</taxon>
        <taxon>Bagridae</taxon>
        <taxon>Hemibagrus</taxon>
    </lineage>
</organism>
<dbReference type="AlphaFoldDB" id="A0AAE0UP45"/>
<evidence type="ECO:0000313" key="2">
    <source>
        <dbReference type="EMBL" id="KAK3512388.1"/>
    </source>
</evidence>
<dbReference type="InterPro" id="IPR036388">
    <property type="entry name" value="WH-like_DNA-bd_sf"/>
</dbReference>
<keyword evidence="3" id="KW-1185">Reference proteome</keyword>
<evidence type="ECO:0000313" key="3">
    <source>
        <dbReference type="Proteomes" id="UP001274896"/>
    </source>
</evidence>
<accession>A0AAE0UP45</accession>
<reference evidence="2" key="1">
    <citation type="submission" date="2023-06" db="EMBL/GenBank/DDBJ databases">
        <title>Male Hemibagrus guttatus genome.</title>
        <authorList>
            <person name="Bian C."/>
        </authorList>
    </citation>
    <scope>NUCLEOTIDE SEQUENCE</scope>
    <source>
        <strain evidence="2">Male_cb2023</strain>
        <tissue evidence="2">Muscle</tissue>
    </source>
</reference>